<dbReference type="PROSITE" id="PS51257">
    <property type="entry name" value="PROKAR_LIPOPROTEIN"/>
    <property type="match status" value="1"/>
</dbReference>
<evidence type="ECO:0000256" key="2">
    <source>
        <dbReference type="ARBA" id="ARBA00022516"/>
    </source>
</evidence>
<dbReference type="GO" id="GO:0031408">
    <property type="term" value="P:oxylipin biosynthetic process"/>
    <property type="evidence" value="ECO:0007669"/>
    <property type="project" value="UniProtKB-KW"/>
</dbReference>
<dbReference type="FunFam" id="4.10.375.10:FF:000001">
    <property type="entry name" value="Lipoxygenase"/>
    <property type="match status" value="1"/>
</dbReference>
<keyword evidence="6" id="KW-0223">Dioxygenase</keyword>
<evidence type="ECO:0000256" key="11">
    <source>
        <dbReference type="SAM" id="MobiDB-lite"/>
    </source>
</evidence>
<feature type="region of interest" description="Disordered" evidence="11">
    <location>
        <begin position="45"/>
        <end position="68"/>
    </location>
</feature>
<feature type="region of interest" description="Disordered" evidence="11">
    <location>
        <begin position="288"/>
        <end position="331"/>
    </location>
</feature>
<keyword evidence="4" id="KW-0925">Oxylipin biosynthesis</keyword>
<evidence type="ECO:0000256" key="1">
    <source>
        <dbReference type="ARBA" id="ARBA00009419"/>
    </source>
</evidence>
<dbReference type="Proteomes" id="UP000006591">
    <property type="component" value="Chromosome 8"/>
</dbReference>
<dbReference type="GO" id="GO:0009611">
    <property type="term" value="P:response to wounding"/>
    <property type="evidence" value="ECO:0007669"/>
    <property type="project" value="UniProtKB-ARBA"/>
</dbReference>
<dbReference type="InterPro" id="IPR036392">
    <property type="entry name" value="PLAT/LH2_dom_sf"/>
</dbReference>
<dbReference type="SUPFAM" id="SSF48484">
    <property type="entry name" value="Lipoxigenase"/>
    <property type="match status" value="1"/>
</dbReference>
<dbReference type="SMART" id="SM00308">
    <property type="entry name" value="LH2"/>
    <property type="match status" value="1"/>
</dbReference>
<feature type="region of interest" description="Disordered" evidence="11">
    <location>
        <begin position="1"/>
        <end position="22"/>
    </location>
</feature>
<dbReference type="SUPFAM" id="SSF49723">
    <property type="entry name" value="Lipase/lipooxygenase domain (PLAT/LH2 domain)"/>
    <property type="match status" value="1"/>
</dbReference>
<dbReference type="Pfam" id="PF01477">
    <property type="entry name" value="PLAT"/>
    <property type="match status" value="1"/>
</dbReference>
<dbReference type="CDD" id="cd01751">
    <property type="entry name" value="PLAT_LH2"/>
    <property type="match status" value="1"/>
</dbReference>
<dbReference type="Gene3D" id="4.10.372.10">
    <property type="entry name" value="Lipoxygenase-1, Domain 3"/>
    <property type="match status" value="1"/>
</dbReference>
<dbReference type="PANTHER" id="PTHR11771">
    <property type="entry name" value="LIPOXYGENASE"/>
    <property type="match status" value="1"/>
</dbReference>
<evidence type="ECO:0000256" key="4">
    <source>
        <dbReference type="ARBA" id="ARBA00022767"/>
    </source>
</evidence>
<dbReference type="PRINTS" id="PR00468">
    <property type="entry name" value="PLTLPOXGNASE"/>
</dbReference>
<dbReference type="InterPro" id="IPR000907">
    <property type="entry name" value="LipOase"/>
</dbReference>
<dbReference type="AlphaFoldDB" id="A0A0E0IEA0"/>
<keyword evidence="15" id="KW-1185">Reference proteome</keyword>
<dbReference type="GO" id="GO:0006633">
    <property type="term" value="P:fatty acid biosynthetic process"/>
    <property type="evidence" value="ECO:0007669"/>
    <property type="project" value="UniProtKB-KW"/>
</dbReference>
<feature type="domain" description="PLAT" evidence="12">
    <location>
        <begin position="100"/>
        <end position="236"/>
    </location>
</feature>
<dbReference type="InterPro" id="IPR042057">
    <property type="entry name" value="Lipoxy_PLAT/LH2"/>
</dbReference>
<dbReference type="InterPro" id="IPR001024">
    <property type="entry name" value="PLAT/LH2_dom"/>
</dbReference>
<dbReference type="EnsemblPlants" id="ONIVA08G22570.4">
    <property type="protein sequence ID" value="ONIVA08G22570.4"/>
    <property type="gene ID" value="ONIVA08G22570"/>
</dbReference>
<evidence type="ECO:0000256" key="3">
    <source>
        <dbReference type="ARBA" id="ARBA00022723"/>
    </source>
</evidence>
<dbReference type="GO" id="GO:0034440">
    <property type="term" value="P:lipid oxidation"/>
    <property type="evidence" value="ECO:0007669"/>
    <property type="project" value="InterPro"/>
</dbReference>
<dbReference type="Gene3D" id="3.10.450.60">
    <property type="match status" value="1"/>
</dbReference>
<keyword evidence="5" id="KW-0276">Fatty acid metabolism</keyword>
<dbReference type="Gene3D" id="2.60.60.20">
    <property type="entry name" value="PLAT/LH2 domain"/>
    <property type="match status" value="1"/>
</dbReference>
<feature type="domain" description="Lipoxygenase" evidence="13">
    <location>
        <begin position="242"/>
        <end position="787"/>
    </location>
</feature>
<evidence type="ECO:0000313" key="14">
    <source>
        <dbReference type="EnsemblPlants" id="ONIVA08G22570.4"/>
    </source>
</evidence>
<keyword evidence="8" id="KW-0443">Lipid metabolism</keyword>
<keyword evidence="2" id="KW-0444">Lipid biosynthesis</keyword>
<evidence type="ECO:0000259" key="12">
    <source>
        <dbReference type="PROSITE" id="PS50095"/>
    </source>
</evidence>
<keyword evidence="9" id="KW-0275">Fatty acid biosynthesis</keyword>
<evidence type="ECO:0000313" key="15">
    <source>
        <dbReference type="Proteomes" id="UP000006591"/>
    </source>
</evidence>
<reference evidence="14" key="2">
    <citation type="submission" date="2018-04" db="EMBL/GenBank/DDBJ databases">
        <title>OnivRS2 (Oryza nivara Reference Sequence Version 2).</title>
        <authorList>
            <person name="Zhang J."/>
            <person name="Kudrna D."/>
            <person name="Lee S."/>
            <person name="Talag J."/>
            <person name="Rajasekar S."/>
            <person name="Welchert J."/>
            <person name="Hsing Y.-I."/>
            <person name="Wing R.A."/>
        </authorList>
    </citation>
    <scope>NUCLEOTIDE SEQUENCE [LARGE SCALE GENOMIC DNA]</scope>
    <source>
        <strain evidence="14">SL10</strain>
    </source>
</reference>
<comment type="similarity">
    <text evidence="1">Belongs to the lipoxygenase family.</text>
</comment>
<keyword evidence="3" id="KW-0479">Metal-binding</keyword>
<dbReference type="PROSITE" id="PS51393">
    <property type="entry name" value="LIPOXYGENASE_3"/>
    <property type="match status" value="2"/>
</dbReference>
<comment type="caution">
    <text evidence="10">Lacks conserved residue(s) required for the propagation of feature annotation.</text>
</comment>
<evidence type="ECO:0000256" key="8">
    <source>
        <dbReference type="ARBA" id="ARBA00023098"/>
    </source>
</evidence>
<dbReference type="Pfam" id="PF00305">
    <property type="entry name" value="Lipoxygenase"/>
    <property type="match status" value="2"/>
</dbReference>
<organism evidence="14">
    <name type="scientific">Oryza nivara</name>
    <name type="common">Indian wild rice</name>
    <name type="synonym">Oryza sativa f. spontanea</name>
    <dbReference type="NCBI Taxonomy" id="4536"/>
    <lineage>
        <taxon>Eukaryota</taxon>
        <taxon>Viridiplantae</taxon>
        <taxon>Streptophyta</taxon>
        <taxon>Embryophyta</taxon>
        <taxon>Tracheophyta</taxon>
        <taxon>Spermatophyta</taxon>
        <taxon>Magnoliopsida</taxon>
        <taxon>Liliopsida</taxon>
        <taxon>Poales</taxon>
        <taxon>Poaceae</taxon>
        <taxon>BOP clade</taxon>
        <taxon>Oryzoideae</taxon>
        <taxon>Oryzeae</taxon>
        <taxon>Oryzinae</taxon>
        <taxon>Oryza</taxon>
    </lineage>
</organism>
<keyword evidence="7" id="KW-0560">Oxidoreductase</keyword>
<dbReference type="InterPro" id="IPR036226">
    <property type="entry name" value="LipOase_C_sf"/>
</dbReference>
<proteinExistence type="inferred from homology"/>
<evidence type="ECO:0000256" key="7">
    <source>
        <dbReference type="ARBA" id="ARBA00023002"/>
    </source>
</evidence>
<dbReference type="PROSITE" id="PS50095">
    <property type="entry name" value="PLAT"/>
    <property type="match status" value="1"/>
</dbReference>
<dbReference type="InterPro" id="IPR013819">
    <property type="entry name" value="LipOase_C"/>
</dbReference>
<reference evidence="14" key="1">
    <citation type="submission" date="2015-04" db="UniProtKB">
        <authorList>
            <consortium name="EnsemblPlants"/>
        </authorList>
    </citation>
    <scope>IDENTIFICATION</scope>
    <source>
        <strain evidence="14">SL10</strain>
    </source>
</reference>
<dbReference type="InterPro" id="IPR001246">
    <property type="entry name" value="LipOase_plant"/>
</dbReference>
<protein>
    <submittedName>
        <fullName evidence="14">Lipoxygenase</fullName>
    </submittedName>
</protein>
<accession>A0A0E0IEA0</accession>
<evidence type="ECO:0000256" key="6">
    <source>
        <dbReference type="ARBA" id="ARBA00022964"/>
    </source>
</evidence>
<feature type="domain" description="Lipoxygenase" evidence="13">
    <location>
        <begin position="788"/>
        <end position="864"/>
    </location>
</feature>
<evidence type="ECO:0000256" key="9">
    <source>
        <dbReference type="ARBA" id="ARBA00023160"/>
    </source>
</evidence>
<dbReference type="GO" id="GO:0046872">
    <property type="term" value="F:metal ion binding"/>
    <property type="evidence" value="ECO:0007669"/>
    <property type="project" value="UniProtKB-KW"/>
</dbReference>
<sequence length="864" mass="95905">MLRPQLNPSSSHHHTTTTSSSSSTQLYFASSSCIASLRRPSPPSLIAGAGCRTTRRRQQGRQRVVVRCASSSAASSASEAARRGTGSSDMAPAAVVKVKAVATIKVTVEGLLNSLRPSKAIDNIRDLIGRSLFLELVSSELEAKTGKKKATVHSYAHKVDDDDHGVVTYEADFDVPTGFGPIGAVVVTNELGQEMFLEDLNLTAGDGAGNSTVLPIRCNSWVQPKSSIDEGTPGKRIFFAKAYLPGQTPAGLRSYREEDLKQKRGNGAGQREADDRVYDYDVYNDLGNPDSNGDLARPVLGGSKQFPYPRRCRTGRPPSKKDPKSETRKGNVYVPRDEEFSEVKNAQFLLKTLQSVLHAAVPAAQSALIDNLSLNLPFPSFFVIDKLFEDGVELPGVEKLGFLHSIVPRLLELLRDSPGDKILLFDTPANVQKDKFAWLRDEEFARETLAGINPYAIELVREFPLKSKLDPAVYGPAESAITADLLEEQMRRVMTVEEAISQKRLFMLDFHDLFLPYVHKIRSLKHTTMYGSRTIFFLTDDGTLRLLAIELTRPASPSQPQWRQVFTPSTDTTKSWLWRMAKAHVRAHDAGHHELITHWLRTHCALLRPHFRYTMRINARARSALISAGGIIERSFSPQKYSMELSSVAYDKLWRFDMEALPADLVRRGMAEEDPTAEHGLRLAIEDYPFANDGLLIWDAIKTWVQAYVARFYPDAASVAGDEELQAFWTEVRTKGHGDKKDAPWWPKLDSPESLAHTLTTIVWVAAAHHAAVNFGQYDFGGYFPNREYLGGEQTRPWNSDAAVQAAYAGFTARLKEIEGVIDGRNKDRKLKNRCGAGILPYQLMKPFSDAGVTGMGIPNSTSI</sequence>
<feature type="compositionally biased region" description="Basic and acidic residues" evidence="11">
    <location>
        <begin position="319"/>
        <end position="331"/>
    </location>
</feature>
<name>A0A0E0IEA0_ORYNI</name>
<dbReference type="FunFam" id="3.10.450.60:FF:000005">
    <property type="entry name" value="Lipoxygenase"/>
    <property type="match status" value="1"/>
</dbReference>
<dbReference type="Gene3D" id="1.20.245.10">
    <property type="entry name" value="Lipoxygenase-1, Domain 5"/>
    <property type="match status" value="2"/>
</dbReference>
<dbReference type="Gramene" id="ONIVA08G22570.4">
    <property type="protein sequence ID" value="ONIVA08G22570.4"/>
    <property type="gene ID" value="ONIVA08G22570"/>
</dbReference>
<evidence type="ECO:0000256" key="10">
    <source>
        <dbReference type="PROSITE-ProRule" id="PRU00152"/>
    </source>
</evidence>
<dbReference type="Gene3D" id="4.10.375.10">
    <property type="entry name" value="Lipoxygenase-1, Domain 2"/>
    <property type="match status" value="1"/>
</dbReference>
<feature type="region of interest" description="Disordered" evidence="11">
    <location>
        <begin position="255"/>
        <end position="274"/>
    </location>
</feature>
<evidence type="ECO:0000256" key="5">
    <source>
        <dbReference type="ARBA" id="ARBA00022832"/>
    </source>
</evidence>
<dbReference type="InterPro" id="IPR027433">
    <property type="entry name" value="Lipoxygenase_dom_3"/>
</dbReference>
<dbReference type="GO" id="GO:0016702">
    <property type="term" value="F:oxidoreductase activity, acting on single donors with incorporation of molecular oxygen, incorporation of two atoms of oxygen"/>
    <property type="evidence" value="ECO:0007669"/>
    <property type="project" value="InterPro"/>
</dbReference>
<evidence type="ECO:0000259" key="13">
    <source>
        <dbReference type="PROSITE" id="PS51393"/>
    </source>
</evidence>